<organism evidence="5">
    <name type="scientific">Melanaphis sacchari</name>
    <dbReference type="NCBI Taxonomy" id="742174"/>
    <lineage>
        <taxon>Eukaryota</taxon>
        <taxon>Metazoa</taxon>
        <taxon>Ecdysozoa</taxon>
        <taxon>Arthropoda</taxon>
        <taxon>Hexapoda</taxon>
        <taxon>Insecta</taxon>
        <taxon>Pterygota</taxon>
        <taxon>Neoptera</taxon>
        <taxon>Paraneoptera</taxon>
        <taxon>Hemiptera</taxon>
        <taxon>Sternorrhyncha</taxon>
        <taxon>Aphidomorpha</taxon>
        <taxon>Aphidoidea</taxon>
        <taxon>Aphididae</taxon>
        <taxon>Aphidini</taxon>
        <taxon>Melanaphis</taxon>
    </lineage>
</organism>
<dbReference type="PRINTS" id="PR01415">
    <property type="entry name" value="ANKYRIN"/>
</dbReference>
<dbReference type="PANTHER" id="PTHR24198:SF165">
    <property type="entry name" value="ANKYRIN REPEAT-CONTAINING PROTEIN-RELATED"/>
    <property type="match status" value="1"/>
</dbReference>
<dbReference type="Gene3D" id="1.25.40.20">
    <property type="entry name" value="Ankyrin repeat-containing domain"/>
    <property type="match status" value="2"/>
</dbReference>
<evidence type="ECO:0000256" key="1">
    <source>
        <dbReference type="ARBA" id="ARBA00022737"/>
    </source>
</evidence>
<feature type="compositionally biased region" description="Acidic residues" evidence="4">
    <location>
        <begin position="1"/>
        <end position="13"/>
    </location>
</feature>
<keyword evidence="1" id="KW-0677">Repeat</keyword>
<name>A0A2H8TPG8_9HEMI</name>
<evidence type="ECO:0000313" key="5">
    <source>
        <dbReference type="EMBL" id="MBW15811.1"/>
    </source>
</evidence>
<evidence type="ECO:0000256" key="2">
    <source>
        <dbReference type="ARBA" id="ARBA00023043"/>
    </source>
</evidence>
<dbReference type="AlphaFoldDB" id="A0A2H8TPG8"/>
<dbReference type="OrthoDB" id="19174at2759"/>
<evidence type="ECO:0000256" key="4">
    <source>
        <dbReference type="SAM" id="MobiDB-lite"/>
    </source>
</evidence>
<dbReference type="Pfam" id="PF12796">
    <property type="entry name" value="Ank_2"/>
    <property type="match status" value="1"/>
</dbReference>
<dbReference type="SUPFAM" id="SSF48403">
    <property type="entry name" value="Ankyrin repeat"/>
    <property type="match status" value="1"/>
</dbReference>
<sequence>MSDEENDRFEEEQSLLTDNFNTIPHTPSAWEQDIYDIDEDSDPHATPEREILWAAEQGELDLVKSLVSKHTHLVHVHDKDGYTALHRACYSNHLSIVEFLLENHANPNARTTDQWTPLHSACKWNNVECAEKLIEAGTDINALTNGGITPLHLVAELADSHNLIELLLSQSSIQANIKLANSTGDTPKDITARKSTNERLFEYSELCFNYI</sequence>
<accession>A0A2H8TPG8</accession>
<proteinExistence type="predicted"/>
<reference evidence="5" key="1">
    <citation type="submission" date="2017-10" db="EMBL/GenBank/DDBJ databases">
        <title>Transcriptome Assembly of Sugarcane Aphid Adults.</title>
        <authorList>
            <person name="Scully E.D."/>
            <person name="Palmer N.A."/>
            <person name="Geib S.M."/>
            <person name="Sarath G."/>
            <person name="Sattler S.E."/>
        </authorList>
    </citation>
    <scope>NUCLEOTIDE SEQUENCE</scope>
    <source>
        <tissue evidence="5">Whole body</tissue>
    </source>
</reference>
<feature type="repeat" description="ANK" evidence="3">
    <location>
        <begin position="113"/>
        <end position="145"/>
    </location>
</feature>
<feature type="repeat" description="ANK" evidence="3">
    <location>
        <begin position="80"/>
        <end position="112"/>
    </location>
</feature>
<keyword evidence="2 3" id="KW-0040">ANK repeat</keyword>
<dbReference type="PANTHER" id="PTHR24198">
    <property type="entry name" value="ANKYRIN REPEAT AND PROTEIN KINASE DOMAIN-CONTAINING PROTEIN"/>
    <property type="match status" value="1"/>
</dbReference>
<dbReference type="PROSITE" id="PS50088">
    <property type="entry name" value="ANK_REPEAT"/>
    <property type="match status" value="2"/>
</dbReference>
<evidence type="ECO:0000256" key="3">
    <source>
        <dbReference type="PROSITE-ProRule" id="PRU00023"/>
    </source>
</evidence>
<dbReference type="EMBL" id="GFXV01004006">
    <property type="protein sequence ID" value="MBW15811.1"/>
    <property type="molecule type" value="Transcribed_RNA"/>
</dbReference>
<dbReference type="Pfam" id="PF00023">
    <property type="entry name" value="Ank"/>
    <property type="match status" value="1"/>
</dbReference>
<feature type="compositionally biased region" description="Polar residues" evidence="4">
    <location>
        <begin position="14"/>
        <end position="25"/>
    </location>
</feature>
<protein>
    <submittedName>
        <fullName evidence="5">Ankyrin repeat domain-containing protein 49</fullName>
    </submittedName>
</protein>
<dbReference type="InterPro" id="IPR036770">
    <property type="entry name" value="Ankyrin_rpt-contain_sf"/>
</dbReference>
<gene>
    <name evidence="5" type="primary">ANKRD49_1</name>
</gene>
<feature type="region of interest" description="Disordered" evidence="4">
    <location>
        <begin position="1"/>
        <end position="26"/>
    </location>
</feature>
<dbReference type="InterPro" id="IPR002110">
    <property type="entry name" value="Ankyrin_rpt"/>
</dbReference>
<dbReference type="SMART" id="SM00248">
    <property type="entry name" value="ANK"/>
    <property type="match status" value="3"/>
</dbReference>
<dbReference type="PROSITE" id="PS50297">
    <property type="entry name" value="ANK_REP_REGION"/>
    <property type="match status" value="2"/>
</dbReference>